<dbReference type="SUPFAM" id="SSF117396">
    <property type="entry name" value="TM1631-like"/>
    <property type="match status" value="1"/>
</dbReference>
<dbReference type="PANTHER" id="PTHR30348">
    <property type="entry name" value="UNCHARACTERIZED PROTEIN YECE"/>
    <property type="match status" value="1"/>
</dbReference>
<sequence length="254" mass="29260">MRVLYVGCCGFCVARQRYYSTFSAVELQDTFYNPPEPERLRTLASEAPQGFVFAMKAWQAVSHPLDSPTWKRAKAVPDKRLADRYGFLRPTKEVFEAWERVVEGAKALNARVVVIQTPPSFGYTEENFKNAVEFFSSATTASFVIGWEPRGTWLQNIDKVAEVVSRFKNLVHVVDPFKALPAVSNDVAYFRLHGIGEGEVNYRYRYADRDLQRLLETVREVLKKSREAYIMFNNVYMAQDAQRFKELAKAVRLM</sequence>
<reference evidence="1" key="1">
    <citation type="journal article" date="2020" name="mSystems">
        <title>Genome- and Community-Level Interaction Insights into Carbon Utilization and Element Cycling Functions of Hydrothermarchaeota in Hydrothermal Sediment.</title>
        <authorList>
            <person name="Zhou Z."/>
            <person name="Liu Y."/>
            <person name="Xu W."/>
            <person name="Pan J."/>
            <person name="Luo Z.H."/>
            <person name="Li M."/>
        </authorList>
    </citation>
    <scope>NUCLEOTIDE SEQUENCE [LARGE SCALE GENOMIC DNA]</scope>
    <source>
        <strain evidence="1">SpSt-732</strain>
    </source>
</reference>
<dbReference type="Gene3D" id="3.20.20.410">
    <property type="entry name" value="Protein of unknown function UPF0759"/>
    <property type="match status" value="1"/>
</dbReference>
<gene>
    <name evidence="1" type="ORF">ENV14_07260</name>
</gene>
<dbReference type="InterPro" id="IPR036520">
    <property type="entry name" value="UPF0759_sf"/>
</dbReference>
<dbReference type="AlphaFoldDB" id="A0A7C4FGE8"/>
<name>A0A7C4FGE8_9CREN</name>
<dbReference type="Pfam" id="PF01904">
    <property type="entry name" value="DUF72"/>
    <property type="match status" value="1"/>
</dbReference>
<proteinExistence type="predicted"/>
<protein>
    <submittedName>
        <fullName evidence="1">DUF72 domain-containing protein</fullName>
    </submittedName>
</protein>
<dbReference type="PANTHER" id="PTHR30348:SF4">
    <property type="entry name" value="DUF72 DOMAIN-CONTAINING PROTEIN"/>
    <property type="match status" value="1"/>
</dbReference>
<dbReference type="EMBL" id="DTFF01000063">
    <property type="protein sequence ID" value="HGI88163.1"/>
    <property type="molecule type" value="Genomic_DNA"/>
</dbReference>
<accession>A0A7C4FGE8</accession>
<organism evidence="1">
    <name type="scientific">Ignisphaera aggregans</name>
    <dbReference type="NCBI Taxonomy" id="334771"/>
    <lineage>
        <taxon>Archaea</taxon>
        <taxon>Thermoproteota</taxon>
        <taxon>Thermoprotei</taxon>
        <taxon>Desulfurococcales</taxon>
        <taxon>Desulfurococcaceae</taxon>
        <taxon>Ignisphaera</taxon>
    </lineage>
</organism>
<comment type="caution">
    <text evidence="1">The sequence shown here is derived from an EMBL/GenBank/DDBJ whole genome shotgun (WGS) entry which is preliminary data.</text>
</comment>
<dbReference type="InterPro" id="IPR002763">
    <property type="entry name" value="DUF72"/>
</dbReference>
<evidence type="ECO:0000313" key="1">
    <source>
        <dbReference type="EMBL" id="HGI88163.1"/>
    </source>
</evidence>